<dbReference type="Pfam" id="PF01966">
    <property type="entry name" value="HD"/>
    <property type="match status" value="1"/>
</dbReference>
<keyword evidence="2" id="KW-0378">Hydrolase</keyword>
<dbReference type="InterPro" id="IPR006674">
    <property type="entry name" value="HD_domain"/>
</dbReference>
<dbReference type="CDD" id="cd00077">
    <property type="entry name" value="HDc"/>
    <property type="match status" value="1"/>
</dbReference>
<accession>A0A448PEJ0</accession>
<protein>
    <submittedName>
        <fullName evidence="2">Deoxyguanosinetriphosphate triphosphohydrolase-like protein</fullName>
    </submittedName>
</protein>
<dbReference type="InterPro" id="IPR003607">
    <property type="entry name" value="HD/PDEase_dom"/>
</dbReference>
<dbReference type="AlphaFoldDB" id="A0A448PEJ0"/>
<gene>
    <name evidence="2" type="ORF">NCTC13354_01020</name>
</gene>
<dbReference type="OrthoDB" id="8478129at2"/>
<dbReference type="NCBIfam" id="TIGR00277">
    <property type="entry name" value="HDIG"/>
    <property type="match status" value="1"/>
</dbReference>
<feature type="domain" description="HD/PDEase" evidence="1">
    <location>
        <begin position="75"/>
        <end position="211"/>
    </location>
</feature>
<dbReference type="GO" id="GO:0016787">
    <property type="term" value="F:hydrolase activity"/>
    <property type="evidence" value="ECO:0007669"/>
    <property type="project" value="UniProtKB-KW"/>
</dbReference>
<keyword evidence="3" id="KW-1185">Reference proteome</keyword>
<dbReference type="SMART" id="SM00471">
    <property type="entry name" value="HDc"/>
    <property type="match status" value="1"/>
</dbReference>
<sequence length="271" mass="30135">MIMILIPFLKPVSLPNCELPHAKHATPHPSKLGKESTTACVNERSAMAPTAASLLPATQELLRAHLEATSAPRPAVRYRFEHSLRVARLGRVVAERSHLDPDMLQLGCLLHDIGKYDAQVPVDHGRAGAVVVNSWFDSQGFHGSAADEIVQGIAMHVDGQFNPRTDGEGTDRAASGEPYLTFTRNPGPVATSIGDCDNLDRFSAYRIADTLHYVRFMDKSTAEQREFIKDYLFNLSGLYDYECTTEAAQQMWIDRLDFQQEYFTRLLADVG</sequence>
<dbReference type="KEGG" id="tbw:NCTC13354_01020"/>
<organism evidence="2 3">
    <name type="scientific">Trueperella bialowiezensis</name>
    <dbReference type="NCBI Taxonomy" id="312285"/>
    <lineage>
        <taxon>Bacteria</taxon>
        <taxon>Bacillati</taxon>
        <taxon>Actinomycetota</taxon>
        <taxon>Actinomycetes</taxon>
        <taxon>Actinomycetales</taxon>
        <taxon>Actinomycetaceae</taxon>
        <taxon>Trueperella</taxon>
    </lineage>
</organism>
<proteinExistence type="predicted"/>
<dbReference type="InterPro" id="IPR006675">
    <property type="entry name" value="HDIG_dom"/>
</dbReference>
<evidence type="ECO:0000313" key="3">
    <source>
        <dbReference type="Proteomes" id="UP000269542"/>
    </source>
</evidence>
<name>A0A448PEJ0_9ACTO</name>
<dbReference type="SUPFAM" id="SSF109604">
    <property type="entry name" value="HD-domain/PDEase-like"/>
    <property type="match status" value="1"/>
</dbReference>
<evidence type="ECO:0000259" key="1">
    <source>
        <dbReference type="SMART" id="SM00471"/>
    </source>
</evidence>
<dbReference type="Proteomes" id="UP000269542">
    <property type="component" value="Chromosome"/>
</dbReference>
<evidence type="ECO:0000313" key="2">
    <source>
        <dbReference type="EMBL" id="VEI13308.1"/>
    </source>
</evidence>
<dbReference type="EMBL" id="LR134476">
    <property type="protein sequence ID" value="VEI13308.1"/>
    <property type="molecule type" value="Genomic_DNA"/>
</dbReference>
<reference evidence="2 3" key="1">
    <citation type="submission" date="2018-12" db="EMBL/GenBank/DDBJ databases">
        <authorList>
            <consortium name="Pathogen Informatics"/>
        </authorList>
    </citation>
    <scope>NUCLEOTIDE SEQUENCE [LARGE SCALE GENOMIC DNA]</scope>
    <source>
        <strain evidence="2 3">NCTC13354</strain>
    </source>
</reference>
<dbReference type="Gene3D" id="1.10.3210.10">
    <property type="entry name" value="Hypothetical protein af1432"/>
    <property type="match status" value="1"/>
</dbReference>